<accession>D2VR76</accession>
<evidence type="ECO:0000256" key="1">
    <source>
        <dbReference type="ARBA" id="ARBA00001961"/>
    </source>
</evidence>
<dbReference type="Pfam" id="PF00022">
    <property type="entry name" value="Actin"/>
    <property type="match status" value="1"/>
</dbReference>
<feature type="compositionally biased region" description="Acidic residues" evidence="7">
    <location>
        <begin position="104"/>
        <end position="117"/>
    </location>
</feature>
<dbReference type="KEGG" id="ngr:NAEGRDRAFT_80947"/>
<dbReference type="Pfam" id="PF13640">
    <property type="entry name" value="2OG-FeII_Oxy_3"/>
    <property type="match status" value="1"/>
</dbReference>
<dbReference type="InterPro" id="IPR005123">
    <property type="entry name" value="Oxoglu/Fe-dep_dioxygenase_dom"/>
</dbReference>
<name>D2VR76_NAEGR</name>
<evidence type="ECO:0000256" key="3">
    <source>
        <dbReference type="ARBA" id="ARBA00022964"/>
    </source>
</evidence>
<dbReference type="GeneID" id="8854603"/>
<dbReference type="PROSITE" id="PS51471">
    <property type="entry name" value="FE2OG_OXY"/>
    <property type="match status" value="1"/>
</dbReference>
<sequence length="868" mass="101651">MQAEYYNYTVEEIIEEGIDPNEYGRARFISEALIMMENTGDDEKENQVKKQPSTIRREDDDEPKFWRRRDLLIPGQSIQIPSKITTVHLLKEKPIEHQEKSGDDYDNDYEEDNEEKESQDVETIINQDRCIYIGSLLSRTECSDLIDSTSRLGYAEIDKEYPKEYRNSERVLVKSKKLADMIWSRIVPFLKKSDIDGVKPYGFDNDGCWVPCGINEVLRFNKYSRGTFFKPHTDAQFVRNDNEKSIFTVLVYLSDSSAATTLLKKVGEKIEDDSISFDFKKLASIKPTEGSVAIFNHDLYHDGQKLYYGSKYVVRSEIIFKRIDKDSIYRMDYRNSEEFKRVKNLIDDSYELERQGNLTQSTIKYIQAMDLQTSLSHSIQRKSNRKLSFIEENLPEEVFVHIFNYLTDEEVCTSVIPINSEINSIARNETMWEQRFSKKWGSETMEKSILDRVIRYEYDENYEPTNEEKIEFHSKENEIINLLQKDTHDWYNAFSCRSNMEKSFNAVLLDLGQHTYKYGLASNNAYWRSMTAVGEPNHPHFYLPSYGFDDVITGDRFVQAQYHCRLNKFFNSKGVPKKKLLKIFLYQLYKEDLRVNLQEHPLLMAVPPHWDKEYLKKVEQVAFSLGIPAVHFVDSFKLLALYYQKPTSLIISATPNGSTCVPVIDCESKTACMDMNVFNMYEEYRNMNEDMRYYEMTFREEVSEFLKIAPCSPSQDQKEFNEFVQNLEPFEWTSYMVSPINERANISEIFYSHVWENVQKSITLIRNNQSLSNIEKDQILNNILIVGGFSALTGFRERIKKDILEYLGQEYSPSFTFREQKADYSVRKTGIKVSIVGQDMDVVGGARIVSNLSNFREICSYNQAYNKY</sequence>
<dbReference type="OrthoDB" id="69177at2759"/>
<keyword evidence="4" id="KW-0560">Oxidoreductase</keyword>
<dbReference type="EMBL" id="GG738891">
    <property type="protein sequence ID" value="EFC40555.1"/>
    <property type="molecule type" value="Genomic_DNA"/>
</dbReference>
<feature type="region of interest" description="Disordered" evidence="7">
    <location>
        <begin position="39"/>
        <end position="61"/>
    </location>
</feature>
<feature type="domain" description="Fe2OG dioxygenase" evidence="9">
    <location>
        <begin position="213"/>
        <end position="323"/>
    </location>
</feature>
<feature type="domain" description="F-box" evidence="8">
    <location>
        <begin position="388"/>
        <end position="435"/>
    </location>
</feature>
<dbReference type="Gene3D" id="3.90.640.10">
    <property type="entry name" value="Actin, Chain A, domain 4"/>
    <property type="match status" value="1"/>
</dbReference>
<dbReference type="InterPro" id="IPR036047">
    <property type="entry name" value="F-box-like_dom_sf"/>
</dbReference>
<keyword evidence="3" id="KW-0223">Dioxygenase</keyword>
<dbReference type="Gene3D" id="2.60.120.620">
    <property type="entry name" value="q2cbj1_9rhob like domain"/>
    <property type="match status" value="1"/>
</dbReference>
<dbReference type="SMART" id="SM00268">
    <property type="entry name" value="ACTIN"/>
    <property type="match status" value="1"/>
</dbReference>
<dbReference type="GO" id="GO:0051213">
    <property type="term" value="F:dioxygenase activity"/>
    <property type="evidence" value="ECO:0007669"/>
    <property type="project" value="UniProtKB-KW"/>
</dbReference>
<protein>
    <submittedName>
        <fullName evidence="10">Predicted protein</fullName>
    </submittedName>
</protein>
<keyword evidence="11" id="KW-1185">Reference proteome</keyword>
<dbReference type="InterPro" id="IPR004000">
    <property type="entry name" value="Actin"/>
</dbReference>
<dbReference type="InterPro" id="IPR043129">
    <property type="entry name" value="ATPase_NBD"/>
</dbReference>
<dbReference type="InParanoid" id="D2VR76"/>
<dbReference type="Gene3D" id="1.20.1280.50">
    <property type="match status" value="1"/>
</dbReference>
<proteinExistence type="inferred from homology"/>
<feature type="region of interest" description="Disordered" evidence="7">
    <location>
        <begin position="95"/>
        <end position="121"/>
    </location>
</feature>
<dbReference type="SUPFAM" id="SSF81383">
    <property type="entry name" value="F-box domain"/>
    <property type="match status" value="1"/>
</dbReference>
<dbReference type="OMA" id="LIMMENT"/>
<dbReference type="VEuPathDB" id="AmoebaDB:NAEGRDRAFT_80947"/>
<evidence type="ECO:0000259" key="9">
    <source>
        <dbReference type="PROSITE" id="PS51471"/>
    </source>
</evidence>
<dbReference type="GO" id="GO:0016705">
    <property type="term" value="F:oxidoreductase activity, acting on paired donors, with incorporation or reduction of molecular oxygen"/>
    <property type="evidence" value="ECO:0007669"/>
    <property type="project" value="InterPro"/>
</dbReference>
<dbReference type="Proteomes" id="UP000006671">
    <property type="component" value="Unassembled WGS sequence"/>
</dbReference>
<dbReference type="AlphaFoldDB" id="D2VR76"/>
<keyword evidence="2" id="KW-0479">Metal-binding</keyword>
<evidence type="ECO:0000259" key="8">
    <source>
        <dbReference type="PROSITE" id="PS50181"/>
    </source>
</evidence>
<dbReference type="GO" id="GO:0005506">
    <property type="term" value="F:iron ion binding"/>
    <property type="evidence" value="ECO:0007669"/>
    <property type="project" value="InterPro"/>
</dbReference>
<dbReference type="InterPro" id="IPR001810">
    <property type="entry name" value="F-box_dom"/>
</dbReference>
<dbReference type="PANTHER" id="PTHR11937">
    <property type="entry name" value="ACTIN"/>
    <property type="match status" value="1"/>
</dbReference>
<keyword evidence="5" id="KW-0408">Iron</keyword>
<dbReference type="Gene3D" id="3.30.420.40">
    <property type="match status" value="2"/>
</dbReference>
<evidence type="ECO:0000256" key="6">
    <source>
        <dbReference type="RuleBase" id="RU000487"/>
    </source>
</evidence>
<dbReference type="InterPro" id="IPR044862">
    <property type="entry name" value="Pro_4_hyd_alph_FE2OG_OXY"/>
</dbReference>
<comment type="similarity">
    <text evidence="6">Belongs to the actin family.</text>
</comment>
<comment type="cofactor">
    <cofactor evidence="1">
        <name>L-ascorbate</name>
        <dbReference type="ChEBI" id="CHEBI:38290"/>
    </cofactor>
</comment>
<dbReference type="SUPFAM" id="SSF53067">
    <property type="entry name" value="Actin-like ATPase domain"/>
    <property type="match status" value="2"/>
</dbReference>
<evidence type="ECO:0000313" key="11">
    <source>
        <dbReference type="Proteomes" id="UP000006671"/>
    </source>
</evidence>
<dbReference type="SMART" id="SM00702">
    <property type="entry name" value="P4Hc"/>
    <property type="match status" value="1"/>
</dbReference>
<evidence type="ECO:0000256" key="4">
    <source>
        <dbReference type="ARBA" id="ARBA00023002"/>
    </source>
</evidence>
<evidence type="ECO:0000256" key="2">
    <source>
        <dbReference type="ARBA" id="ARBA00022723"/>
    </source>
</evidence>
<dbReference type="InterPro" id="IPR006620">
    <property type="entry name" value="Pro_4_hyd_alph"/>
</dbReference>
<reference evidence="10 11" key="1">
    <citation type="journal article" date="2010" name="Cell">
        <title>The genome of Naegleria gruberi illuminates early eukaryotic versatility.</title>
        <authorList>
            <person name="Fritz-Laylin L.K."/>
            <person name="Prochnik S.E."/>
            <person name="Ginger M.L."/>
            <person name="Dacks J.B."/>
            <person name="Carpenter M.L."/>
            <person name="Field M.C."/>
            <person name="Kuo A."/>
            <person name="Paredez A."/>
            <person name="Chapman J."/>
            <person name="Pham J."/>
            <person name="Shu S."/>
            <person name="Neupane R."/>
            <person name="Cipriano M."/>
            <person name="Mancuso J."/>
            <person name="Tu H."/>
            <person name="Salamov A."/>
            <person name="Lindquist E."/>
            <person name="Shapiro H."/>
            <person name="Lucas S."/>
            <person name="Grigoriev I.V."/>
            <person name="Cande W.Z."/>
            <person name="Fulton C."/>
            <person name="Rokhsar D.S."/>
            <person name="Dawson S.C."/>
        </authorList>
    </citation>
    <scope>NUCLEOTIDE SEQUENCE [LARGE SCALE GENOMIC DNA]</scope>
    <source>
        <strain evidence="10 11">NEG-M</strain>
    </source>
</reference>
<dbReference type="PROSITE" id="PS50181">
    <property type="entry name" value="FBOX"/>
    <property type="match status" value="1"/>
</dbReference>
<evidence type="ECO:0000256" key="5">
    <source>
        <dbReference type="ARBA" id="ARBA00023004"/>
    </source>
</evidence>
<dbReference type="RefSeq" id="XP_002673299.1">
    <property type="nucleotide sequence ID" value="XM_002673253.1"/>
</dbReference>
<dbReference type="GO" id="GO:0031418">
    <property type="term" value="F:L-ascorbic acid binding"/>
    <property type="evidence" value="ECO:0007669"/>
    <property type="project" value="InterPro"/>
</dbReference>
<organism evidence="11">
    <name type="scientific">Naegleria gruberi</name>
    <name type="common">Amoeba</name>
    <dbReference type="NCBI Taxonomy" id="5762"/>
    <lineage>
        <taxon>Eukaryota</taxon>
        <taxon>Discoba</taxon>
        <taxon>Heterolobosea</taxon>
        <taxon>Tetramitia</taxon>
        <taxon>Eutetramitia</taxon>
        <taxon>Vahlkampfiidae</taxon>
        <taxon>Naegleria</taxon>
    </lineage>
</organism>
<evidence type="ECO:0000313" key="10">
    <source>
        <dbReference type="EMBL" id="EFC40555.1"/>
    </source>
</evidence>
<evidence type="ECO:0000256" key="7">
    <source>
        <dbReference type="SAM" id="MobiDB-lite"/>
    </source>
</evidence>
<gene>
    <name evidence="10" type="ORF">NAEGRDRAFT_80947</name>
</gene>